<dbReference type="PANTHER" id="PTHR43777:SF1">
    <property type="entry name" value="MOLYBDENUM COFACTOR CYTIDYLYLTRANSFERASE"/>
    <property type="match status" value="1"/>
</dbReference>
<dbReference type="Proteomes" id="UP000289238">
    <property type="component" value="Unassembled WGS sequence"/>
</dbReference>
<dbReference type="EMBL" id="QOVM01000002">
    <property type="protein sequence ID" value="RXG23763.1"/>
    <property type="molecule type" value="Genomic_DNA"/>
</dbReference>
<dbReference type="PANTHER" id="PTHR43777">
    <property type="entry name" value="MOLYBDENUM COFACTOR CYTIDYLYLTRANSFERASE"/>
    <property type="match status" value="1"/>
</dbReference>
<dbReference type="SUPFAM" id="SSF53448">
    <property type="entry name" value="Nucleotide-diphospho-sugar transferases"/>
    <property type="match status" value="1"/>
</dbReference>
<evidence type="ECO:0000313" key="3">
    <source>
        <dbReference type="Proteomes" id="UP000289238"/>
    </source>
</evidence>
<comment type="caution">
    <text evidence="2">The sequence shown here is derived from an EMBL/GenBank/DDBJ whole genome shotgun (WGS) entry which is preliminary data.</text>
</comment>
<dbReference type="CDD" id="cd04182">
    <property type="entry name" value="GT_2_like_f"/>
    <property type="match status" value="1"/>
</dbReference>
<dbReference type="GO" id="GO:0016779">
    <property type="term" value="F:nucleotidyltransferase activity"/>
    <property type="evidence" value="ECO:0007669"/>
    <property type="project" value="UniProtKB-KW"/>
</dbReference>
<dbReference type="Gene3D" id="3.90.550.10">
    <property type="entry name" value="Spore Coat Polysaccharide Biosynthesis Protein SpsA, Chain A"/>
    <property type="match status" value="1"/>
</dbReference>
<name>A0A4Q0PAH2_9FLAO</name>
<sequence length="199" mass="21887">MKIAVLILAAGSASRMGEAKQLLPYKNTTLLGHAIFQAGKANIASVYCLIGANAEVIKKEIKQDVQFIYNPEWKKGLGHSIATGVNELEKKRYDSILIMLADQPAINTAYLNVLINTALKNPDSCVASGYGDKLGVPAIFPQLFYRELGKLSGDVGARYILNSGMENLIVLNTKNKIEDIDTPEDYKRLLKKINLFLNT</sequence>
<protein>
    <submittedName>
        <fullName evidence="2">Molybdenum cofactor cytidylyltransferase</fullName>
    </submittedName>
</protein>
<dbReference type="OrthoDB" id="9779263at2"/>
<evidence type="ECO:0000259" key="1">
    <source>
        <dbReference type="Pfam" id="PF12804"/>
    </source>
</evidence>
<organism evidence="2 3">
    <name type="scientific">Leeuwenhoekiella aequorea</name>
    <dbReference type="NCBI Taxonomy" id="283736"/>
    <lineage>
        <taxon>Bacteria</taxon>
        <taxon>Pseudomonadati</taxon>
        <taxon>Bacteroidota</taxon>
        <taxon>Flavobacteriia</taxon>
        <taxon>Flavobacteriales</taxon>
        <taxon>Flavobacteriaceae</taxon>
        <taxon>Leeuwenhoekiella</taxon>
    </lineage>
</organism>
<accession>A0A4Q0PAH2</accession>
<proteinExistence type="predicted"/>
<feature type="domain" description="MobA-like NTP transferase" evidence="1">
    <location>
        <begin position="5"/>
        <end position="163"/>
    </location>
</feature>
<dbReference type="InterPro" id="IPR025877">
    <property type="entry name" value="MobA-like_NTP_Trfase"/>
</dbReference>
<dbReference type="AlphaFoldDB" id="A0A4Q0PAH2"/>
<dbReference type="RefSeq" id="WP_128757267.1">
    <property type="nucleotide sequence ID" value="NZ_QOVM01000002.1"/>
</dbReference>
<reference evidence="2 3" key="1">
    <citation type="submission" date="2018-07" db="EMBL/GenBank/DDBJ databases">
        <title>Leeuwenhoekiella genomics.</title>
        <authorList>
            <person name="Tahon G."/>
            <person name="Willems A."/>
        </authorList>
    </citation>
    <scope>NUCLEOTIDE SEQUENCE [LARGE SCALE GENOMIC DNA]</scope>
    <source>
        <strain evidence="2 3">LMG 22550</strain>
    </source>
</reference>
<evidence type="ECO:0000313" key="2">
    <source>
        <dbReference type="EMBL" id="RXG23763.1"/>
    </source>
</evidence>
<keyword evidence="3" id="KW-1185">Reference proteome</keyword>
<dbReference type="InterPro" id="IPR029044">
    <property type="entry name" value="Nucleotide-diphossugar_trans"/>
</dbReference>
<keyword evidence="2" id="KW-0808">Transferase</keyword>
<dbReference type="Pfam" id="PF12804">
    <property type="entry name" value="NTP_transf_3"/>
    <property type="match status" value="1"/>
</dbReference>
<keyword evidence="2" id="KW-0548">Nucleotidyltransferase</keyword>
<gene>
    <name evidence="2" type="ORF">DSM00_1379</name>
</gene>